<evidence type="ECO:0000313" key="3">
    <source>
        <dbReference type="Proteomes" id="UP001605036"/>
    </source>
</evidence>
<reference evidence="2 3" key="1">
    <citation type="submission" date="2024-09" db="EMBL/GenBank/DDBJ databases">
        <title>Chromosome-scale assembly of Riccia fluitans.</title>
        <authorList>
            <person name="Paukszto L."/>
            <person name="Sawicki J."/>
            <person name="Karawczyk K."/>
            <person name="Piernik-Szablinska J."/>
            <person name="Szczecinska M."/>
            <person name="Mazdziarz M."/>
        </authorList>
    </citation>
    <scope>NUCLEOTIDE SEQUENCE [LARGE SCALE GENOMIC DNA]</scope>
    <source>
        <strain evidence="2">Rf_01</strain>
        <tissue evidence="2">Aerial parts of the thallus</tissue>
    </source>
</reference>
<sequence length="215" mass="24530">MGSSERLVLERGGGLVQRNLGFPVPCGAFLAESFKNAAHFSSKSSDLAPSASHSASVEKASLETAAAARREYEKQTSILRKKYAAELAEKQKRERKDEELVRARTAELKAERLRLKKERSAARAIEVEEENRILQEYLKEQRVNSVKARNKLEARQGLIRHKRMMAVRRQSSMWIEEKDLERRILEAISNPFHLRGSVGMEPVDRDDSYYEADDA</sequence>
<accession>A0ABD1XPI5</accession>
<feature type="region of interest" description="Disordered" evidence="1">
    <location>
        <begin position="196"/>
        <end position="215"/>
    </location>
</feature>
<dbReference type="AlphaFoldDB" id="A0ABD1XPI5"/>
<evidence type="ECO:0000313" key="2">
    <source>
        <dbReference type="EMBL" id="KAL2609821.1"/>
    </source>
</evidence>
<comment type="caution">
    <text evidence="2">The sequence shown here is derived from an EMBL/GenBank/DDBJ whole genome shotgun (WGS) entry which is preliminary data.</text>
</comment>
<name>A0ABD1XPI5_9MARC</name>
<proteinExistence type="predicted"/>
<gene>
    <name evidence="2" type="ORF">R1flu_028394</name>
</gene>
<dbReference type="Proteomes" id="UP001605036">
    <property type="component" value="Unassembled WGS sequence"/>
</dbReference>
<dbReference type="PANTHER" id="PTHR36402">
    <property type="entry name" value="EXPRESSED PROTEIN"/>
    <property type="match status" value="1"/>
</dbReference>
<dbReference type="EMBL" id="JBHFFA010000008">
    <property type="protein sequence ID" value="KAL2609821.1"/>
    <property type="molecule type" value="Genomic_DNA"/>
</dbReference>
<keyword evidence="3" id="KW-1185">Reference proteome</keyword>
<organism evidence="2 3">
    <name type="scientific">Riccia fluitans</name>
    <dbReference type="NCBI Taxonomy" id="41844"/>
    <lineage>
        <taxon>Eukaryota</taxon>
        <taxon>Viridiplantae</taxon>
        <taxon>Streptophyta</taxon>
        <taxon>Embryophyta</taxon>
        <taxon>Marchantiophyta</taxon>
        <taxon>Marchantiopsida</taxon>
        <taxon>Marchantiidae</taxon>
        <taxon>Marchantiales</taxon>
        <taxon>Ricciaceae</taxon>
        <taxon>Riccia</taxon>
    </lineage>
</organism>
<evidence type="ECO:0000256" key="1">
    <source>
        <dbReference type="SAM" id="MobiDB-lite"/>
    </source>
</evidence>
<protein>
    <submittedName>
        <fullName evidence="2">Uncharacterized protein</fullName>
    </submittedName>
</protein>
<dbReference type="PANTHER" id="PTHR36402:SF1">
    <property type="entry name" value="EXPRESSED PROTEIN"/>
    <property type="match status" value="1"/>
</dbReference>